<dbReference type="AlphaFoldDB" id="A0A1X7VNR2"/>
<protein>
    <recommendedName>
        <fullName evidence="2">DUF6589 domain-containing protein</fullName>
    </recommendedName>
</protein>
<feature type="domain" description="DUF6589" evidence="2">
    <location>
        <begin position="116"/>
        <end position="241"/>
    </location>
</feature>
<dbReference type="EnsemblMetazoa" id="Aqu2.1.41712_001">
    <property type="protein sequence ID" value="Aqu2.1.41712_001"/>
    <property type="gene ID" value="Aqu2.1.41712"/>
</dbReference>
<dbReference type="InterPro" id="IPR046496">
    <property type="entry name" value="DUF6589"/>
</dbReference>
<proteinExistence type="predicted"/>
<dbReference type="InParanoid" id="A0A1X7VNR2"/>
<sequence length="244" mass="27249">MSLFQFGFATSRHPEESPGASHSVPDYLPQASECGLGIEEHSTVTLFVSDLASPEPALKREKQILSPASTTVSSELPECDTSDYDDNGNTTSSTSQIYPTFKIVGDNVDKSIRPHCDVSTILPSDDDCNRLRENVTILVVRVLRKNFTFFQENVRPPHHIPHAFSMDMAQKSTVIPLGVLDKNENKNEDMKSVLIHLHQYVPVQSTTEKVSDPVTDEELDIFIDRFHYLLFGGDQLTAERATDI</sequence>
<feature type="region of interest" description="Disordered" evidence="1">
    <location>
        <begin position="68"/>
        <end position="93"/>
    </location>
</feature>
<feature type="compositionally biased region" description="Acidic residues" evidence="1">
    <location>
        <begin position="77"/>
        <end position="86"/>
    </location>
</feature>
<dbReference type="Pfam" id="PF20231">
    <property type="entry name" value="DUF6589"/>
    <property type="match status" value="1"/>
</dbReference>
<evidence type="ECO:0000256" key="1">
    <source>
        <dbReference type="SAM" id="MobiDB-lite"/>
    </source>
</evidence>
<accession>A0A1X7VNR2</accession>
<evidence type="ECO:0000313" key="3">
    <source>
        <dbReference type="EnsemblMetazoa" id="Aqu2.1.41712_001"/>
    </source>
</evidence>
<reference evidence="3" key="1">
    <citation type="submission" date="2017-05" db="UniProtKB">
        <authorList>
            <consortium name="EnsemblMetazoa"/>
        </authorList>
    </citation>
    <scope>IDENTIFICATION</scope>
</reference>
<dbReference type="OrthoDB" id="5979699at2759"/>
<organism evidence="3">
    <name type="scientific">Amphimedon queenslandica</name>
    <name type="common">Sponge</name>
    <dbReference type="NCBI Taxonomy" id="400682"/>
    <lineage>
        <taxon>Eukaryota</taxon>
        <taxon>Metazoa</taxon>
        <taxon>Porifera</taxon>
        <taxon>Demospongiae</taxon>
        <taxon>Heteroscleromorpha</taxon>
        <taxon>Haplosclerida</taxon>
        <taxon>Niphatidae</taxon>
        <taxon>Amphimedon</taxon>
    </lineage>
</organism>
<name>A0A1X7VNR2_AMPQE</name>
<evidence type="ECO:0000259" key="2">
    <source>
        <dbReference type="Pfam" id="PF20231"/>
    </source>
</evidence>